<name>A0A0M9AQ48_9EURY</name>
<dbReference type="AlphaFoldDB" id="A0A0M9AQ48"/>
<dbReference type="PATRIC" id="fig|1705389.3.peg.2608"/>
<dbReference type="OrthoDB" id="340164at2157"/>
<proteinExistence type="predicted"/>
<keyword evidence="3" id="KW-1185">Reference proteome</keyword>
<dbReference type="RefSeq" id="WP_053771768.1">
    <property type="nucleotide sequence ID" value="NZ_LIST01000003.1"/>
</dbReference>
<accession>A0A0M9AQ48</accession>
<protein>
    <submittedName>
        <fullName evidence="2">Uncharacterized protein</fullName>
    </submittedName>
</protein>
<comment type="caution">
    <text evidence="2">The sequence shown here is derived from an EMBL/GenBank/DDBJ whole genome shotgun (WGS) entry which is preliminary data.</text>
</comment>
<sequence>MEEPSWTRRTLLRRGKTAATTATLVGLAGCSGVGSVVDGSPDSPYPATWLPAPDRVFASDTDPAQRWYPFRVRRFDELATYLQDRGASFESTALYQDGKAHPVLDIEPSRAAMEIRAGGRGLSVLETDLLAEEIVEEFQTPESGEPIQKAFEPLDEYEGYRLFGAPDTDWVVGIKAGVVVEAFASMAPDPLGDKRAAVEAIIDARDGEGRYTATDETLAGVVRRLGTGMTVRAESPGVEVADADGEPAASGTAHTSAETENATRVLAFETREDAETFAADPQSEQMRSWEDIAVSRDGRFVTITGTSHPA</sequence>
<reference evidence="2 3" key="1">
    <citation type="submission" date="2015-08" db="EMBL/GenBank/DDBJ databases">
        <title>Genomes of Isolates from Cabo Rojo, PR.</title>
        <authorList>
            <person name="Sanchez-Nieves R.L."/>
            <person name="Montalvo-Rodriguez R."/>
        </authorList>
    </citation>
    <scope>NUCLEOTIDE SEQUENCE [LARGE SCALE GENOMIC DNA]</scope>
    <source>
        <strain evidence="2 3">5</strain>
    </source>
</reference>
<feature type="compositionally biased region" description="Polar residues" evidence="1">
    <location>
        <begin position="252"/>
        <end position="261"/>
    </location>
</feature>
<evidence type="ECO:0000313" key="3">
    <source>
        <dbReference type="Proteomes" id="UP000037747"/>
    </source>
</evidence>
<evidence type="ECO:0000256" key="1">
    <source>
        <dbReference type="SAM" id="MobiDB-lite"/>
    </source>
</evidence>
<organism evidence="2 3">
    <name type="scientific">Halorubrum tropicale</name>
    <dbReference type="NCBI Taxonomy" id="1765655"/>
    <lineage>
        <taxon>Archaea</taxon>
        <taxon>Methanobacteriati</taxon>
        <taxon>Methanobacteriota</taxon>
        <taxon>Stenosarchaea group</taxon>
        <taxon>Halobacteria</taxon>
        <taxon>Halobacteriales</taxon>
        <taxon>Haloferacaceae</taxon>
        <taxon>Halorubrum</taxon>
    </lineage>
</organism>
<feature type="region of interest" description="Disordered" evidence="1">
    <location>
        <begin position="241"/>
        <end position="261"/>
    </location>
</feature>
<dbReference type="Proteomes" id="UP000037747">
    <property type="component" value="Unassembled WGS sequence"/>
</dbReference>
<gene>
    <name evidence="2" type="ORF">AMR74_09175</name>
</gene>
<evidence type="ECO:0000313" key="2">
    <source>
        <dbReference type="EMBL" id="KOX96597.1"/>
    </source>
</evidence>
<dbReference type="EMBL" id="LIST01000003">
    <property type="protein sequence ID" value="KOX96597.1"/>
    <property type="molecule type" value="Genomic_DNA"/>
</dbReference>